<dbReference type="PANTHER" id="PTHR37299">
    <property type="entry name" value="TRANSCRIPTIONAL REGULATOR-RELATED"/>
    <property type="match status" value="1"/>
</dbReference>
<gene>
    <name evidence="4" type="ordered locus">Oweho_2391</name>
</gene>
<dbReference type="InterPro" id="IPR001789">
    <property type="entry name" value="Sig_transdc_resp-reg_receiver"/>
</dbReference>
<reference evidence="4 5" key="1">
    <citation type="journal article" date="2012" name="Stand. Genomic Sci.">
        <title>Genome sequence of the orange-pigmented seawater bacterium Owenweeksia hongkongensis type strain (UST20020801(T)).</title>
        <authorList>
            <person name="Riedel T."/>
            <person name="Held B."/>
            <person name="Nolan M."/>
            <person name="Lucas S."/>
            <person name="Lapidus A."/>
            <person name="Tice H."/>
            <person name="Del Rio T.G."/>
            <person name="Cheng J.F."/>
            <person name="Han C."/>
            <person name="Tapia R."/>
            <person name="Goodwin L.A."/>
            <person name="Pitluck S."/>
            <person name="Liolios K."/>
            <person name="Mavromatis K."/>
            <person name="Pagani I."/>
            <person name="Ivanova N."/>
            <person name="Mikhailova N."/>
            <person name="Pati A."/>
            <person name="Chen A."/>
            <person name="Palaniappan K."/>
            <person name="Rohde M."/>
            <person name="Tindall B.J."/>
            <person name="Detter J.C."/>
            <person name="Goker M."/>
            <person name="Woyke T."/>
            <person name="Bristow J."/>
            <person name="Eisen J.A."/>
            <person name="Markowitz V."/>
            <person name="Hugenholtz P."/>
            <person name="Klenk H.P."/>
            <person name="Kyrpides N.C."/>
        </authorList>
    </citation>
    <scope>NUCLEOTIDE SEQUENCE</scope>
    <source>
        <strain evidence="5">DSM 17368 / JCM 12287 / NRRL B-23963</strain>
    </source>
</reference>
<dbReference type="Pfam" id="PF00072">
    <property type="entry name" value="Response_reg"/>
    <property type="match status" value="1"/>
</dbReference>
<accession>G8R6Z7</accession>
<dbReference type="PANTHER" id="PTHR37299:SF1">
    <property type="entry name" value="STAGE 0 SPORULATION PROTEIN A HOMOLOG"/>
    <property type="match status" value="1"/>
</dbReference>
<keyword evidence="5" id="KW-1185">Reference proteome</keyword>
<dbReference type="Gene3D" id="3.40.50.2300">
    <property type="match status" value="1"/>
</dbReference>
<feature type="domain" description="Response regulatory" evidence="2">
    <location>
        <begin position="5"/>
        <end position="116"/>
    </location>
</feature>
<dbReference type="Gene3D" id="2.40.50.1020">
    <property type="entry name" value="LytTr DNA-binding domain"/>
    <property type="match status" value="1"/>
</dbReference>
<dbReference type="InterPro" id="IPR007492">
    <property type="entry name" value="LytTR_DNA-bd_dom"/>
</dbReference>
<evidence type="ECO:0000256" key="1">
    <source>
        <dbReference type="PROSITE-ProRule" id="PRU00169"/>
    </source>
</evidence>
<dbReference type="InterPro" id="IPR011006">
    <property type="entry name" value="CheY-like_superfamily"/>
</dbReference>
<keyword evidence="1" id="KW-0597">Phosphoprotein</keyword>
<dbReference type="EMBL" id="CP003156">
    <property type="protein sequence ID" value="AEV33362.1"/>
    <property type="molecule type" value="Genomic_DNA"/>
</dbReference>
<dbReference type="RefSeq" id="WP_014202711.1">
    <property type="nucleotide sequence ID" value="NC_016599.1"/>
</dbReference>
<dbReference type="InterPro" id="IPR046947">
    <property type="entry name" value="LytR-like"/>
</dbReference>
<dbReference type="OrthoDB" id="2168082at2"/>
<evidence type="ECO:0000259" key="3">
    <source>
        <dbReference type="PROSITE" id="PS50930"/>
    </source>
</evidence>
<dbReference type="eggNOG" id="COG3279">
    <property type="taxonomic scope" value="Bacteria"/>
</dbReference>
<dbReference type="SMART" id="SM00850">
    <property type="entry name" value="LytTR"/>
    <property type="match status" value="1"/>
</dbReference>
<dbReference type="KEGG" id="oho:Oweho_2391"/>
<dbReference type="PROSITE" id="PS50930">
    <property type="entry name" value="HTH_LYTTR"/>
    <property type="match status" value="1"/>
</dbReference>
<dbReference type="PROSITE" id="PS50110">
    <property type="entry name" value="RESPONSE_REGULATORY"/>
    <property type="match status" value="1"/>
</dbReference>
<evidence type="ECO:0000313" key="4">
    <source>
        <dbReference type="EMBL" id="AEV33362.1"/>
    </source>
</evidence>
<feature type="domain" description="HTH LytTR-type" evidence="3">
    <location>
        <begin position="131"/>
        <end position="228"/>
    </location>
</feature>
<proteinExistence type="predicted"/>
<dbReference type="Proteomes" id="UP000005631">
    <property type="component" value="Chromosome"/>
</dbReference>
<dbReference type="Pfam" id="PF04397">
    <property type="entry name" value="LytTR"/>
    <property type="match status" value="1"/>
</dbReference>
<dbReference type="SMART" id="SM00448">
    <property type="entry name" value="REC"/>
    <property type="match status" value="1"/>
</dbReference>
<dbReference type="AlphaFoldDB" id="G8R6Z7"/>
<organism evidence="4 5">
    <name type="scientific">Owenweeksia hongkongensis (strain DSM 17368 / CIP 108786 / JCM 12287 / NRRL B-23963 / UST20020801)</name>
    <dbReference type="NCBI Taxonomy" id="926562"/>
    <lineage>
        <taxon>Bacteria</taxon>
        <taxon>Pseudomonadati</taxon>
        <taxon>Bacteroidota</taxon>
        <taxon>Flavobacteriia</taxon>
        <taxon>Flavobacteriales</taxon>
        <taxon>Owenweeksiaceae</taxon>
        <taxon>Owenweeksia</taxon>
    </lineage>
</organism>
<dbReference type="STRING" id="926562.Oweho_2391"/>
<sequence length="230" mass="26494">MKPLKCIIVDDDPLSREALRHSIGRHSDLRLEGSYHNALEAKMALAKKDLDLVFLDIEMPEMTGFELLNSYKNIPQVVLVTSNKDHAFEAFRYDVTDFISKPIDHSRFEQAVERVLRYSQSMPQRVEEHNLVIKSDGVLVKINAGDIDYVEAMGDYIKVVLADSNYVVHSTMKAFITQLPDAFLRVHKSYIVNLDKVLEIDDSYLVGEYFNLPVSRSYKNDVKTKFKEYL</sequence>
<dbReference type="GO" id="GO:0003677">
    <property type="term" value="F:DNA binding"/>
    <property type="evidence" value="ECO:0007669"/>
    <property type="project" value="InterPro"/>
</dbReference>
<feature type="modified residue" description="4-aspartylphosphate" evidence="1">
    <location>
        <position position="56"/>
    </location>
</feature>
<dbReference type="GO" id="GO:0000156">
    <property type="term" value="F:phosphorelay response regulator activity"/>
    <property type="evidence" value="ECO:0007669"/>
    <property type="project" value="InterPro"/>
</dbReference>
<dbReference type="HOGENOM" id="CLU_000445_14_1_10"/>
<dbReference type="SUPFAM" id="SSF52172">
    <property type="entry name" value="CheY-like"/>
    <property type="match status" value="1"/>
</dbReference>
<name>G8R6Z7_OWEHD</name>
<protein>
    <submittedName>
        <fullName evidence="4">Response regulator of the LytR/AlgR family</fullName>
    </submittedName>
</protein>
<evidence type="ECO:0000259" key="2">
    <source>
        <dbReference type="PROSITE" id="PS50110"/>
    </source>
</evidence>
<evidence type="ECO:0000313" key="5">
    <source>
        <dbReference type="Proteomes" id="UP000005631"/>
    </source>
</evidence>